<dbReference type="InterPro" id="IPR036397">
    <property type="entry name" value="RNaseH_sf"/>
</dbReference>
<accession>A0A844BNJ3</accession>
<dbReference type="PANTHER" id="PTHR10948">
    <property type="entry name" value="TRANSPOSASE"/>
    <property type="match status" value="1"/>
</dbReference>
<sequence>MFKTLTLDNGSKVVGLDVALQEALDVYLTHHYDASWERGRSERQHKLIHRFIPKGQPLQSLGDTLCLQIQNWMNDYPRKQLGYQTPYELFLREFHKERQLR</sequence>
<dbReference type="GO" id="GO:0032196">
    <property type="term" value="P:transposition"/>
    <property type="evidence" value="ECO:0007669"/>
    <property type="project" value="TreeGrafter"/>
</dbReference>
<gene>
    <name evidence="1" type="ORF">GIY11_11990</name>
</gene>
<evidence type="ECO:0000313" key="1">
    <source>
        <dbReference type="EMBL" id="MRI82724.1"/>
    </source>
</evidence>
<dbReference type="AlphaFoldDB" id="A0A844BNJ3"/>
<dbReference type="InterPro" id="IPR051917">
    <property type="entry name" value="Transposase-Integrase"/>
</dbReference>
<organism evidence="1 2">
    <name type="scientific">Fundicoccus ignavus</name>
    <dbReference type="NCBI Taxonomy" id="2664442"/>
    <lineage>
        <taxon>Bacteria</taxon>
        <taxon>Bacillati</taxon>
        <taxon>Bacillota</taxon>
        <taxon>Bacilli</taxon>
        <taxon>Lactobacillales</taxon>
        <taxon>Aerococcaceae</taxon>
        <taxon>Fundicoccus</taxon>
    </lineage>
</organism>
<reference evidence="1 2" key="1">
    <citation type="submission" date="2019-11" db="EMBL/GenBank/DDBJ databases">
        <title>Characterisation of Fundicoccus ignavus gen. nov. sp. nov., a novel genus of the family Aerococcaceae isolated from bulk tank milk.</title>
        <authorList>
            <person name="Siebert A."/>
            <person name="Huptas C."/>
            <person name="Wenning M."/>
            <person name="Scherer S."/>
            <person name="Doll E.V."/>
        </authorList>
    </citation>
    <scope>NUCLEOTIDE SEQUENCE [LARGE SCALE GENOMIC DNA]</scope>
    <source>
        <strain evidence="1 2">DSM 109653</strain>
    </source>
</reference>
<dbReference type="GO" id="GO:0005829">
    <property type="term" value="C:cytosol"/>
    <property type="evidence" value="ECO:0007669"/>
    <property type="project" value="TreeGrafter"/>
</dbReference>
<dbReference type="Proteomes" id="UP000469870">
    <property type="component" value="Unassembled WGS sequence"/>
</dbReference>
<dbReference type="SUPFAM" id="SSF53098">
    <property type="entry name" value="Ribonuclease H-like"/>
    <property type="match status" value="1"/>
</dbReference>
<comment type="caution">
    <text evidence="1">The sequence shown here is derived from an EMBL/GenBank/DDBJ whole genome shotgun (WGS) entry which is preliminary data.</text>
</comment>
<evidence type="ECO:0008006" key="3">
    <source>
        <dbReference type="Google" id="ProtNLM"/>
    </source>
</evidence>
<dbReference type="PANTHER" id="PTHR10948:SF23">
    <property type="entry name" value="TRANSPOSASE INSI FOR INSERTION SEQUENCE ELEMENT IS30A-RELATED"/>
    <property type="match status" value="1"/>
</dbReference>
<dbReference type="Gene3D" id="3.30.420.10">
    <property type="entry name" value="Ribonuclease H-like superfamily/Ribonuclease H"/>
    <property type="match status" value="1"/>
</dbReference>
<proteinExistence type="predicted"/>
<name>A0A844BNJ3_9LACT</name>
<protein>
    <recommendedName>
        <fullName evidence="3">IS30 family transposase</fullName>
    </recommendedName>
</protein>
<dbReference type="EMBL" id="WJQR01000019">
    <property type="protein sequence ID" value="MRI82724.1"/>
    <property type="molecule type" value="Genomic_DNA"/>
</dbReference>
<evidence type="ECO:0000313" key="2">
    <source>
        <dbReference type="Proteomes" id="UP000469870"/>
    </source>
</evidence>
<dbReference type="GO" id="GO:0003676">
    <property type="term" value="F:nucleic acid binding"/>
    <property type="evidence" value="ECO:0007669"/>
    <property type="project" value="InterPro"/>
</dbReference>
<dbReference type="InterPro" id="IPR012337">
    <property type="entry name" value="RNaseH-like_sf"/>
</dbReference>
<dbReference type="GO" id="GO:0004803">
    <property type="term" value="F:transposase activity"/>
    <property type="evidence" value="ECO:0007669"/>
    <property type="project" value="TreeGrafter"/>
</dbReference>